<reference evidence="2 3" key="1">
    <citation type="submission" date="2020-05" db="EMBL/GenBank/DDBJ databases">
        <title>Genomic Encyclopedia of Type Strains, Phase III (KMG-III): the genomes of soil and plant-associated and newly described type strains.</title>
        <authorList>
            <person name="Whitman W."/>
        </authorList>
    </citation>
    <scope>NUCLEOTIDE SEQUENCE [LARGE SCALE GENOMIC DNA]</scope>
    <source>
        <strain evidence="2 3">KCTC 19046</strain>
    </source>
</reference>
<sequence length="99" mass="10807">MRPEAYLGLGKPNRPWTNRDRVLAGGLVYLEQSLNAHGIPSWVAQDPDRIFDVDEVVDHAAALVEDTQAEYASNPTADTHGLRITVQDKGPRGSQLAGE</sequence>
<dbReference type="RefSeq" id="WP_171784431.1">
    <property type="nucleotide sequence ID" value="NZ_BAAAML010000012.1"/>
</dbReference>
<protein>
    <submittedName>
        <fullName evidence="2">Iron-regulated membrane protein</fullName>
    </submittedName>
</protein>
<evidence type="ECO:0000313" key="2">
    <source>
        <dbReference type="EMBL" id="NOV98220.1"/>
    </source>
</evidence>
<name>A0ABX2A689_9MICO</name>
<comment type="caution">
    <text evidence="2">The sequence shown here is derived from an EMBL/GenBank/DDBJ whole genome shotgun (WGS) entry which is preliminary data.</text>
</comment>
<dbReference type="Proteomes" id="UP000757540">
    <property type="component" value="Unassembled WGS sequence"/>
</dbReference>
<organism evidence="2 3">
    <name type="scientific">Isoptericola halotolerans</name>
    <dbReference type="NCBI Taxonomy" id="300560"/>
    <lineage>
        <taxon>Bacteria</taxon>
        <taxon>Bacillati</taxon>
        <taxon>Actinomycetota</taxon>
        <taxon>Actinomycetes</taxon>
        <taxon>Micrococcales</taxon>
        <taxon>Promicromonosporaceae</taxon>
        <taxon>Isoptericola</taxon>
    </lineage>
</organism>
<gene>
    <name evidence="2" type="ORF">HDG69_002805</name>
</gene>
<proteinExistence type="predicted"/>
<evidence type="ECO:0000313" key="3">
    <source>
        <dbReference type="Proteomes" id="UP000757540"/>
    </source>
</evidence>
<evidence type="ECO:0000256" key="1">
    <source>
        <dbReference type="SAM" id="MobiDB-lite"/>
    </source>
</evidence>
<keyword evidence="3" id="KW-1185">Reference proteome</keyword>
<feature type="region of interest" description="Disordered" evidence="1">
    <location>
        <begin position="72"/>
        <end position="99"/>
    </location>
</feature>
<dbReference type="EMBL" id="JABEZU010000003">
    <property type="protein sequence ID" value="NOV98220.1"/>
    <property type="molecule type" value="Genomic_DNA"/>
</dbReference>
<accession>A0ABX2A689</accession>